<sequence>MAIVRTDPGLLLRPIVHVRDLPASIAFYERLGAELIHGDRETGWVLLQLGTVQIVLTARGEPGIELHFEADMPLEQLERRLHRAGYPVAEVATDRDFGEQLRVRTPDGFDITISRWE</sequence>
<evidence type="ECO:0000313" key="2">
    <source>
        <dbReference type="Proteomes" id="UP001602245"/>
    </source>
</evidence>
<accession>A0ABW6WMK1</accession>
<dbReference type="CDD" id="cd06587">
    <property type="entry name" value="VOC"/>
    <property type="match status" value="1"/>
</dbReference>
<organism evidence="1 2">
    <name type="scientific">Paractinoplanes globisporus</name>
    <dbReference type="NCBI Taxonomy" id="113565"/>
    <lineage>
        <taxon>Bacteria</taxon>
        <taxon>Bacillati</taxon>
        <taxon>Actinomycetota</taxon>
        <taxon>Actinomycetes</taxon>
        <taxon>Micromonosporales</taxon>
        <taxon>Micromonosporaceae</taxon>
        <taxon>Paractinoplanes</taxon>
    </lineage>
</organism>
<dbReference type="SUPFAM" id="SSF54593">
    <property type="entry name" value="Glyoxalase/Bleomycin resistance protein/Dihydroxybiphenyl dioxygenase"/>
    <property type="match status" value="1"/>
</dbReference>
<reference evidence="1 2" key="1">
    <citation type="submission" date="2024-10" db="EMBL/GenBank/DDBJ databases">
        <title>The Natural Products Discovery Center: Release of the First 8490 Sequenced Strains for Exploring Actinobacteria Biosynthetic Diversity.</title>
        <authorList>
            <person name="Kalkreuter E."/>
            <person name="Kautsar S.A."/>
            <person name="Yang D."/>
            <person name="Bader C.D."/>
            <person name="Teijaro C.N."/>
            <person name="Fluegel L."/>
            <person name="Davis C.M."/>
            <person name="Simpson J.R."/>
            <person name="Lauterbach L."/>
            <person name="Steele A.D."/>
            <person name="Gui C."/>
            <person name="Meng S."/>
            <person name="Li G."/>
            <person name="Viehrig K."/>
            <person name="Ye F."/>
            <person name="Su P."/>
            <person name="Kiefer A.F."/>
            <person name="Nichols A."/>
            <person name="Cepeda A.J."/>
            <person name="Yan W."/>
            <person name="Fan B."/>
            <person name="Jiang Y."/>
            <person name="Adhikari A."/>
            <person name="Zheng C.-J."/>
            <person name="Schuster L."/>
            <person name="Cowan T.M."/>
            <person name="Smanski M.J."/>
            <person name="Chevrette M.G."/>
            <person name="De Carvalho L.P.S."/>
            <person name="Shen B."/>
        </authorList>
    </citation>
    <scope>NUCLEOTIDE SEQUENCE [LARGE SCALE GENOMIC DNA]</scope>
    <source>
        <strain evidence="1 2">NPDC000087</strain>
    </source>
</reference>
<name>A0ABW6WMK1_9ACTN</name>
<proteinExistence type="predicted"/>
<evidence type="ECO:0000313" key="1">
    <source>
        <dbReference type="EMBL" id="MFF5293685.1"/>
    </source>
</evidence>
<dbReference type="InterPro" id="IPR029068">
    <property type="entry name" value="Glyas_Bleomycin-R_OHBP_Dase"/>
</dbReference>
<dbReference type="RefSeq" id="WP_020513315.1">
    <property type="nucleotide sequence ID" value="NZ_JBIAZU010000005.1"/>
</dbReference>
<dbReference type="Proteomes" id="UP001602245">
    <property type="component" value="Unassembled WGS sequence"/>
</dbReference>
<keyword evidence="2" id="KW-1185">Reference proteome</keyword>
<dbReference type="Gene3D" id="3.10.180.10">
    <property type="entry name" value="2,3-Dihydroxybiphenyl 1,2-Dioxygenase, domain 1"/>
    <property type="match status" value="1"/>
</dbReference>
<dbReference type="EMBL" id="JBIAZU010000005">
    <property type="protein sequence ID" value="MFF5293685.1"/>
    <property type="molecule type" value="Genomic_DNA"/>
</dbReference>
<gene>
    <name evidence="1" type="ORF">ACFY35_29995</name>
</gene>
<protein>
    <submittedName>
        <fullName evidence="1">VOC family protein</fullName>
    </submittedName>
</protein>
<comment type="caution">
    <text evidence="1">The sequence shown here is derived from an EMBL/GenBank/DDBJ whole genome shotgun (WGS) entry which is preliminary data.</text>
</comment>